<gene>
    <name evidence="1" type="ORF">BACCIP111883_04525</name>
</gene>
<dbReference type="Proteomes" id="UP000789833">
    <property type="component" value="Unassembled WGS sequence"/>
</dbReference>
<keyword evidence="2" id="KW-1185">Reference proteome</keyword>
<sequence>MVMVFIGATVVTYSILMKMILQQTCEPKSVE</sequence>
<proteinExistence type="predicted"/>
<comment type="caution">
    <text evidence="1">The sequence shown here is derived from an EMBL/GenBank/DDBJ whole genome shotgun (WGS) entry which is preliminary data.</text>
</comment>
<dbReference type="EMBL" id="CAKJTJ010000065">
    <property type="protein sequence ID" value="CAG9623693.1"/>
    <property type="molecule type" value="Genomic_DNA"/>
</dbReference>
<protein>
    <recommendedName>
        <fullName evidence="3">NADH dehydrogenase subunit 3</fullName>
    </recommendedName>
</protein>
<accession>A0ABN8AKM3</accession>
<name>A0ABN8AKM3_9BACI</name>
<reference evidence="1 2" key="1">
    <citation type="submission" date="2021-10" db="EMBL/GenBank/DDBJ databases">
        <authorList>
            <person name="Criscuolo A."/>
        </authorList>
    </citation>
    <scope>NUCLEOTIDE SEQUENCE [LARGE SCALE GENOMIC DNA]</scope>
    <source>
        <strain evidence="2">CIP 111883</strain>
    </source>
</reference>
<evidence type="ECO:0008006" key="3">
    <source>
        <dbReference type="Google" id="ProtNLM"/>
    </source>
</evidence>
<evidence type="ECO:0000313" key="2">
    <source>
        <dbReference type="Proteomes" id="UP000789833"/>
    </source>
</evidence>
<evidence type="ECO:0000313" key="1">
    <source>
        <dbReference type="EMBL" id="CAG9623693.1"/>
    </source>
</evidence>
<organism evidence="1 2">
    <name type="scientific">Sutcliffiella rhizosphaerae</name>
    <dbReference type="NCBI Taxonomy" id="2880967"/>
    <lineage>
        <taxon>Bacteria</taxon>
        <taxon>Bacillati</taxon>
        <taxon>Bacillota</taxon>
        <taxon>Bacilli</taxon>
        <taxon>Bacillales</taxon>
        <taxon>Bacillaceae</taxon>
        <taxon>Sutcliffiella</taxon>
    </lineage>
</organism>